<evidence type="ECO:0000256" key="4">
    <source>
        <dbReference type="ARBA" id="ARBA00022490"/>
    </source>
</evidence>
<evidence type="ECO:0000256" key="1">
    <source>
        <dbReference type="ARBA" id="ARBA00004496"/>
    </source>
</evidence>
<evidence type="ECO:0000256" key="10">
    <source>
        <dbReference type="ARBA" id="ARBA00022917"/>
    </source>
</evidence>
<dbReference type="CDD" id="cd00672">
    <property type="entry name" value="CysRS_core"/>
    <property type="match status" value="1"/>
</dbReference>
<keyword evidence="9 12" id="KW-0067">ATP-binding</keyword>
<evidence type="ECO:0000256" key="7">
    <source>
        <dbReference type="ARBA" id="ARBA00022741"/>
    </source>
</evidence>
<protein>
    <recommendedName>
        <fullName evidence="12">Cysteine--tRNA ligase</fullName>
        <ecNumber evidence="12">6.1.1.16</ecNumber>
    </recommendedName>
    <alternativeName>
        <fullName evidence="12">Cysteinyl-tRNA synthetase</fullName>
        <shortName evidence="12">CysRS</shortName>
    </alternativeName>
</protein>
<keyword evidence="13" id="KW-0175">Coiled coil</keyword>
<evidence type="ECO:0000256" key="2">
    <source>
        <dbReference type="ARBA" id="ARBA00005594"/>
    </source>
</evidence>
<keyword evidence="8 12" id="KW-0862">Zinc</keyword>
<keyword evidence="6 12" id="KW-0479">Metal-binding</keyword>
<accession>A0A2K9LI00</accession>
<dbReference type="GO" id="GO:0005524">
    <property type="term" value="F:ATP binding"/>
    <property type="evidence" value="ECO:0007669"/>
    <property type="project" value="UniProtKB-UniRule"/>
</dbReference>
<comment type="similarity">
    <text evidence="2 12">Belongs to the class-I aminoacyl-tRNA synthetase family.</text>
</comment>
<dbReference type="InterPro" id="IPR024909">
    <property type="entry name" value="Cys-tRNA/MSH_ligase"/>
</dbReference>
<dbReference type="Gene3D" id="1.20.120.1910">
    <property type="entry name" value="Cysteine-tRNA ligase, C-terminal anti-codon recognition domain"/>
    <property type="match status" value="1"/>
</dbReference>
<keyword evidence="11 12" id="KW-0030">Aminoacyl-tRNA synthetase</keyword>
<feature type="coiled-coil region" evidence="13">
    <location>
        <begin position="420"/>
        <end position="449"/>
    </location>
</feature>
<feature type="binding site" evidence="12">
    <location>
        <position position="240"/>
    </location>
    <ligand>
        <name>Zn(2+)</name>
        <dbReference type="ChEBI" id="CHEBI:29105"/>
    </ligand>
</feature>
<evidence type="ECO:0000256" key="8">
    <source>
        <dbReference type="ARBA" id="ARBA00022833"/>
    </source>
</evidence>
<dbReference type="PANTHER" id="PTHR10890">
    <property type="entry name" value="CYSTEINYL-TRNA SYNTHETASE"/>
    <property type="match status" value="1"/>
</dbReference>
<feature type="domain" description="Cysteinyl-tRNA synthetase class Ia DALR" evidence="14">
    <location>
        <begin position="346"/>
        <end position="404"/>
    </location>
</feature>
<dbReference type="SUPFAM" id="SSF47323">
    <property type="entry name" value="Anticodon-binding domain of a subclass of class I aminoacyl-tRNA synthetases"/>
    <property type="match status" value="1"/>
</dbReference>
<evidence type="ECO:0000256" key="9">
    <source>
        <dbReference type="ARBA" id="ARBA00022840"/>
    </source>
</evidence>
<proteinExistence type="inferred from homology"/>
<feature type="short sequence motif" description="'KMSKS' region" evidence="12">
    <location>
        <begin position="271"/>
        <end position="275"/>
    </location>
</feature>
<dbReference type="Pfam" id="PF01406">
    <property type="entry name" value="tRNA-synt_1e"/>
    <property type="match status" value="1"/>
</dbReference>
<keyword evidence="5 12" id="KW-0436">Ligase</keyword>
<evidence type="ECO:0000313" key="15">
    <source>
        <dbReference type="EMBL" id="AUM11996.1"/>
    </source>
</evidence>
<dbReference type="Proteomes" id="UP000235116">
    <property type="component" value="Chromosome"/>
</dbReference>
<dbReference type="CDD" id="cd07963">
    <property type="entry name" value="Anticodon_Ia_Cys"/>
    <property type="match status" value="1"/>
</dbReference>
<dbReference type="GO" id="GO:0008270">
    <property type="term" value="F:zinc ion binding"/>
    <property type="evidence" value="ECO:0007669"/>
    <property type="project" value="UniProtKB-UniRule"/>
</dbReference>
<dbReference type="GO" id="GO:0004817">
    <property type="term" value="F:cysteine-tRNA ligase activity"/>
    <property type="evidence" value="ECO:0007669"/>
    <property type="project" value="UniProtKB-UniRule"/>
</dbReference>
<dbReference type="InterPro" id="IPR014729">
    <property type="entry name" value="Rossmann-like_a/b/a_fold"/>
</dbReference>
<dbReference type="InterPro" id="IPR032678">
    <property type="entry name" value="tRNA-synt_1_cat_dom"/>
</dbReference>
<evidence type="ECO:0000256" key="12">
    <source>
        <dbReference type="HAMAP-Rule" id="MF_00041"/>
    </source>
</evidence>
<evidence type="ECO:0000256" key="6">
    <source>
        <dbReference type="ARBA" id="ARBA00022723"/>
    </source>
</evidence>
<evidence type="ECO:0000256" key="3">
    <source>
        <dbReference type="ARBA" id="ARBA00011245"/>
    </source>
</evidence>
<reference evidence="16" key="1">
    <citation type="submission" date="2017-08" db="EMBL/GenBank/DDBJ databases">
        <title>Direct submision.</title>
        <authorList>
            <person name="Kim S.-J."/>
            <person name="Rhee S.-K."/>
        </authorList>
    </citation>
    <scope>NUCLEOTIDE SEQUENCE [LARGE SCALE GENOMIC DNA]</scope>
    <source>
        <strain evidence="16">GI5</strain>
    </source>
</reference>
<dbReference type="Gene3D" id="3.40.50.620">
    <property type="entry name" value="HUPs"/>
    <property type="match status" value="1"/>
</dbReference>
<keyword evidence="10 12" id="KW-0648">Protein biosynthesis</keyword>
<gene>
    <name evidence="12" type="primary">cysS</name>
    <name evidence="15" type="ORF">Kalk_05980</name>
</gene>
<evidence type="ECO:0000313" key="16">
    <source>
        <dbReference type="Proteomes" id="UP000235116"/>
    </source>
</evidence>
<dbReference type="InterPro" id="IPR015273">
    <property type="entry name" value="Cys-tRNA-synt_Ia_DALR"/>
</dbReference>
<dbReference type="GO" id="GO:0005829">
    <property type="term" value="C:cytosol"/>
    <property type="evidence" value="ECO:0007669"/>
    <property type="project" value="TreeGrafter"/>
</dbReference>
<feature type="binding site" evidence="12">
    <location>
        <position position="211"/>
    </location>
    <ligand>
        <name>Zn(2+)</name>
        <dbReference type="ChEBI" id="CHEBI:29105"/>
    </ligand>
</feature>
<dbReference type="OrthoDB" id="9815130at2"/>
<dbReference type="Pfam" id="PF09190">
    <property type="entry name" value="DALR_2"/>
    <property type="match status" value="1"/>
</dbReference>
<dbReference type="Pfam" id="PF23493">
    <property type="entry name" value="CysS_C"/>
    <property type="match status" value="1"/>
</dbReference>
<dbReference type="RefSeq" id="WP_101893333.1">
    <property type="nucleotide sequence ID" value="NZ_CP022684.1"/>
</dbReference>
<dbReference type="PANTHER" id="PTHR10890:SF3">
    <property type="entry name" value="CYSTEINE--TRNA LIGASE, CYTOPLASMIC"/>
    <property type="match status" value="1"/>
</dbReference>
<feature type="binding site" evidence="12">
    <location>
        <position position="236"/>
    </location>
    <ligand>
        <name>Zn(2+)</name>
        <dbReference type="ChEBI" id="CHEBI:29105"/>
    </ligand>
</feature>
<organism evidence="15 16">
    <name type="scientific">Ketobacter alkanivorans</name>
    <dbReference type="NCBI Taxonomy" id="1917421"/>
    <lineage>
        <taxon>Bacteria</taxon>
        <taxon>Pseudomonadati</taxon>
        <taxon>Pseudomonadota</taxon>
        <taxon>Gammaproteobacteria</taxon>
        <taxon>Pseudomonadales</taxon>
        <taxon>Ketobacteraceae</taxon>
        <taxon>Ketobacter</taxon>
    </lineage>
</organism>
<dbReference type="EMBL" id="CP022684">
    <property type="protein sequence ID" value="AUM11996.1"/>
    <property type="molecule type" value="Genomic_DNA"/>
</dbReference>
<evidence type="ECO:0000256" key="11">
    <source>
        <dbReference type="ARBA" id="ARBA00023146"/>
    </source>
</evidence>
<dbReference type="KEGG" id="kak:Kalk_05980"/>
<name>A0A2K9LI00_9GAMM</name>
<dbReference type="NCBIfam" id="TIGR00435">
    <property type="entry name" value="cysS"/>
    <property type="match status" value="1"/>
</dbReference>
<comment type="catalytic activity">
    <reaction evidence="12">
        <text>tRNA(Cys) + L-cysteine + ATP = L-cysteinyl-tRNA(Cys) + AMP + diphosphate</text>
        <dbReference type="Rhea" id="RHEA:17773"/>
        <dbReference type="Rhea" id="RHEA-COMP:9661"/>
        <dbReference type="Rhea" id="RHEA-COMP:9679"/>
        <dbReference type="ChEBI" id="CHEBI:30616"/>
        <dbReference type="ChEBI" id="CHEBI:33019"/>
        <dbReference type="ChEBI" id="CHEBI:35235"/>
        <dbReference type="ChEBI" id="CHEBI:78442"/>
        <dbReference type="ChEBI" id="CHEBI:78517"/>
        <dbReference type="ChEBI" id="CHEBI:456215"/>
        <dbReference type="EC" id="6.1.1.16"/>
    </reaction>
</comment>
<dbReference type="GO" id="GO:0006423">
    <property type="term" value="P:cysteinyl-tRNA aminoacylation"/>
    <property type="evidence" value="ECO:0007669"/>
    <property type="project" value="UniProtKB-UniRule"/>
</dbReference>
<dbReference type="SMART" id="SM00840">
    <property type="entry name" value="DALR_2"/>
    <property type="match status" value="1"/>
</dbReference>
<dbReference type="SUPFAM" id="SSF52374">
    <property type="entry name" value="Nucleotidylyl transferase"/>
    <property type="match status" value="1"/>
</dbReference>
<dbReference type="AlphaFoldDB" id="A0A2K9LI00"/>
<dbReference type="InterPro" id="IPR009080">
    <property type="entry name" value="tRNAsynth_Ia_anticodon-bd"/>
</dbReference>
<keyword evidence="4 12" id="KW-0963">Cytoplasm</keyword>
<evidence type="ECO:0000256" key="13">
    <source>
        <dbReference type="SAM" id="Coils"/>
    </source>
</evidence>
<keyword evidence="16" id="KW-1185">Reference proteome</keyword>
<comment type="subcellular location">
    <subcellularLocation>
        <location evidence="1 12">Cytoplasm</location>
    </subcellularLocation>
</comment>
<evidence type="ECO:0000259" key="14">
    <source>
        <dbReference type="SMART" id="SM00840"/>
    </source>
</evidence>
<feature type="short sequence motif" description="'HIGH' region" evidence="12">
    <location>
        <begin position="31"/>
        <end position="41"/>
    </location>
</feature>
<evidence type="ECO:0000256" key="5">
    <source>
        <dbReference type="ARBA" id="ARBA00022598"/>
    </source>
</evidence>
<dbReference type="HAMAP" id="MF_00041">
    <property type="entry name" value="Cys_tRNA_synth"/>
    <property type="match status" value="1"/>
</dbReference>
<dbReference type="InterPro" id="IPR015803">
    <property type="entry name" value="Cys-tRNA-ligase"/>
</dbReference>
<feature type="binding site" evidence="12">
    <location>
        <position position="274"/>
    </location>
    <ligand>
        <name>ATP</name>
        <dbReference type="ChEBI" id="CHEBI:30616"/>
    </ligand>
</feature>
<keyword evidence="7 12" id="KW-0547">Nucleotide-binding</keyword>
<comment type="cofactor">
    <cofactor evidence="12">
        <name>Zn(2+)</name>
        <dbReference type="ChEBI" id="CHEBI:29105"/>
    </cofactor>
    <text evidence="12">Binds 1 zinc ion per subunit.</text>
</comment>
<sequence>MTIQLYNTLKQQKETFTPINPDEVTMYVCGPTVYNFVHIGNARPVVIFDTLFRLLQRHYPSVKYARNITDVDDKINAAAKTNGETIRELSERYTQAYHEDMGQLNNLPPTLEPRATDNIDAMIEQIQALIDHGHAYESEGHVLFQVSTDKHYGQLSHRKLDEMIAGASERVDDASYKKEAADFVLWKPSTDDLPGWDSPWGRGRPGWHIECSAMINKHLAKTIDIHGGGMDLIFPHHENEIAQGTCCHADGEQQFVRYWMHNGYLNIDGQKMSKSLGNFFTVRELLDLWPGEVIRYALFTAHYRKPLDWTKDLLSSAKSSLDRLYGALRDAPLAVDTSLSHPQLEELERLLMDDLATPQVLAVLHALAGDINKASGQEKLLLQQVLRKAGSFIGLLDRDAEAWFKWQPASQQGGLSDDAIETLIQERVNAKANKNFARADEIRTELKDQGITLEDSKDGTRWTRD</sequence>
<dbReference type="PRINTS" id="PR00983">
    <property type="entry name" value="TRNASYNTHCYS"/>
</dbReference>
<feature type="binding site" evidence="12">
    <location>
        <position position="29"/>
    </location>
    <ligand>
        <name>Zn(2+)</name>
        <dbReference type="ChEBI" id="CHEBI:29105"/>
    </ligand>
</feature>
<dbReference type="FunFam" id="3.40.50.620:FF:000009">
    <property type="entry name" value="Cysteine--tRNA ligase"/>
    <property type="match status" value="1"/>
</dbReference>
<comment type="subunit">
    <text evidence="3 12">Monomer.</text>
</comment>
<dbReference type="EC" id="6.1.1.16" evidence="12"/>
<dbReference type="InterPro" id="IPR056411">
    <property type="entry name" value="CysS_C"/>
</dbReference>